<evidence type="ECO:0000256" key="12">
    <source>
        <dbReference type="ARBA" id="ARBA00023125"/>
    </source>
</evidence>
<keyword evidence="6 15" id="KW-0548">Nucleotidyltransferase</keyword>
<keyword evidence="11 15" id="KW-0239">DNA-directed DNA polymerase</keyword>
<dbReference type="InterPro" id="IPR053848">
    <property type="entry name" value="IMS_HHH_1"/>
</dbReference>
<evidence type="ECO:0000313" key="18">
    <source>
        <dbReference type="Proteomes" id="UP000676169"/>
    </source>
</evidence>
<evidence type="ECO:0000256" key="13">
    <source>
        <dbReference type="ARBA" id="ARBA00023204"/>
    </source>
</evidence>
<comment type="similarity">
    <text evidence="2 15">Belongs to the DNA polymerase type-Y family.</text>
</comment>
<keyword evidence="12 15" id="KW-0238">DNA-binding</keyword>
<name>A0A975J0D3_9BACT</name>
<feature type="domain" description="UmuC" evidence="16">
    <location>
        <begin position="4"/>
        <end position="181"/>
    </location>
</feature>
<dbReference type="PROSITE" id="PS50173">
    <property type="entry name" value="UMUC"/>
    <property type="match status" value="1"/>
</dbReference>
<dbReference type="RefSeq" id="WP_211631836.1">
    <property type="nucleotide sequence ID" value="NZ_CP073100.1"/>
</dbReference>
<dbReference type="GO" id="GO:0006281">
    <property type="term" value="P:DNA repair"/>
    <property type="evidence" value="ECO:0007669"/>
    <property type="project" value="UniProtKB-UniRule"/>
</dbReference>
<evidence type="ECO:0000256" key="9">
    <source>
        <dbReference type="ARBA" id="ARBA00022763"/>
    </source>
</evidence>
<dbReference type="InterPro" id="IPR050116">
    <property type="entry name" value="DNA_polymerase-Y"/>
</dbReference>
<dbReference type="EMBL" id="CP073100">
    <property type="protein sequence ID" value="QUE51697.1"/>
    <property type="molecule type" value="Genomic_DNA"/>
</dbReference>
<evidence type="ECO:0000256" key="6">
    <source>
        <dbReference type="ARBA" id="ARBA00022695"/>
    </source>
</evidence>
<dbReference type="PANTHER" id="PTHR11076:SF33">
    <property type="entry name" value="DNA POLYMERASE KAPPA"/>
    <property type="match status" value="1"/>
</dbReference>
<comment type="cofactor">
    <cofactor evidence="15">
        <name>Mg(2+)</name>
        <dbReference type="ChEBI" id="CHEBI:18420"/>
    </cofactor>
    <text evidence="15">Binds 2 magnesium ions per subunit.</text>
</comment>
<dbReference type="InterPro" id="IPR017961">
    <property type="entry name" value="DNA_pol_Y-fam_little_finger"/>
</dbReference>
<evidence type="ECO:0000313" key="17">
    <source>
        <dbReference type="EMBL" id="QUE51697.1"/>
    </source>
</evidence>
<evidence type="ECO:0000256" key="4">
    <source>
        <dbReference type="ARBA" id="ARBA00022490"/>
    </source>
</evidence>
<dbReference type="InterPro" id="IPR043128">
    <property type="entry name" value="Rev_trsase/Diguanyl_cyclase"/>
</dbReference>
<dbReference type="Gene3D" id="3.30.70.270">
    <property type="match status" value="1"/>
</dbReference>
<keyword evidence="13 15" id="KW-0234">DNA repair</keyword>
<dbReference type="GO" id="GO:0042276">
    <property type="term" value="P:error-prone translesion synthesis"/>
    <property type="evidence" value="ECO:0007669"/>
    <property type="project" value="TreeGrafter"/>
</dbReference>
<dbReference type="AlphaFoldDB" id="A0A975J0D3"/>
<keyword evidence="5 15" id="KW-0808">Transferase</keyword>
<evidence type="ECO:0000256" key="11">
    <source>
        <dbReference type="ARBA" id="ARBA00022932"/>
    </source>
</evidence>
<comment type="subcellular location">
    <subcellularLocation>
        <location evidence="1 15">Cytoplasm</location>
    </subcellularLocation>
</comment>
<feature type="binding site" evidence="15">
    <location>
        <position position="102"/>
    </location>
    <ligand>
        <name>Mg(2+)</name>
        <dbReference type="ChEBI" id="CHEBI:18420"/>
    </ligand>
</feature>
<dbReference type="InterPro" id="IPR001126">
    <property type="entry name" value="UmuC"/>
</dbReference>
<comment type="catalytic activity">
    <reaction evidence="14 15">
        <text>DNA(n) + a 2'-deoxyribonucleoside 5'-triphosphate = DNA(n+1) + diphosphate</text>
        <dbReference type="Rhea" id="RHEA:22508"/>
        <dbReference type="Rhea" id="RHEA-COMP:17339"/>
        <dbReference type="Rhea" id="RHEA-COMP:17340"/>
        <dbReference type="ChEBI" id="CHEBI:33019"/>
        <dbReference type="ChEBI" id="CHEBI:61560"/>
        <dbReference type="ChEBI" id="CHEBI:173112"/>
        <dbReference type="EC" id="2.7.7.7"/>
    </reaction>
</comment>
<dbReference type="EC" id="2.7.7.7" evidence="15"/>
<evidence type="ECO:0000256" key="8">
    <source>
        <dbReference type="ARBA" id="ARBA00022723"/>
    </source>
</evidence>
<dbReference type="SUPFAM" id="SSF56672">
    <property type="entry name" value="DNA/RNA polymerases"/>
    <property type="match status" value="1"/>
</dbReference>
<dbReference type="HAMAP" id="MF_01113">
    <property type="entry name" value="DNApol_IV"/>
    <property type="match status" value="1"/>
</dbReference>
<proteinExistence type="inferred from homology"/>
<dbReference type="PANTHER" id="PTHR11076">
    <property type="entry name" value="DNA REPAIR POLYMERASE UMUC / TRANSFERASE FAMILY MEMBER"/>
    <property type="match status" value="1"/>
</dbReference>
<dbReference type="Gene3D" id="1.10.150.20">
    <property type="entry name" value="5' to 3' exonuclease, C-terminal subdomain"/>
    <property type="match status" value="1"/>
</dbReference>
<keyword evidence="4 15" id="KW-0963">Cytoplasm</keyword>
<dbReference type="InterPro" id="IPR022880">
    <property type="entry name" value="DNApol_IV"/>
</dbReference>
<dbReference type="InterPro" id="IPR043502">
    <property type="entry name" value="DNA/RNA_pol_sf"/>
</dbReference>
<dbReference type="GO" id="GO:0000287">
    <property type="term" value="F:magnesium ion binding"/>
    <property type="evidence" value="ECO:0007669"/>
    <property type="project" value="UniProtKB-UniRule"/>
</dbReference>
<feature type="active site" evidence="15">
    <location>
        <position position="103"/>
    </location>
</feature>
<dbReference type="GO" id="GO:0005829">
    <property type="term" value="C:cytosol"/>
    <property type="evidence" value="ECO:0007669"/>
    <property type="project" value="TreeGrafter"/>
</dbReference>
<dbReference type="NCBIfam" id="NF002677">
    <property type="entry name" value="PRK02406.1"/>
    <property type="match status" value="1"/>
</dbReference>
<keyword evidence="7 15" id="KW-0235">DNA replication</keyword>
<dbReference type="InterPro" id="IPR036775">
    <property type="entry name" value="DNA_pol_Y-fam_lit_finger_sf"/>
</dbReference>
<keyword evidence="10 15" id="KW-0460">Magnesium</keyword>
<dbReference type="Pfam" id="PF11799">
    <property type="entry name" value="IMS_C"/>
    <property type="match status" value="1"/>
</dbReference>
<dbReference type="Pfam" id="PF21999">
    <property type="entry name" value="IMS_HHH_1"/>
    <property type="match status" value="1"/>
</dbReference>
<evidence type="ECO:0000256" key="10">
    <source>
        <dbReference type="ARBA" id="ARBA00022842"/>
    </source>
</evidence>
<comment type="subunit">
    <text evidence="15">Monomer.</text>
</comment>
<feature type="binding site" evidence="15">
    <location>
        <position position="8"/>
    </location>
    <ligand>
        <name>Mg(2+)</name>
        <dbReference type="ChEBI" id="CHEBI:18420"/>
    </ligand>
</feature>
<keyword evidence="8 15" id="KW-0479">Metal-binding</keyword>
<dbReference type="GO" id="GO:0009432">
    <property type="term" value="P:SOS response"/>
    <property type="evidence" value="ECO:0007669"/>
    <property type="project" value="TreeGrafter"/>
</dbReference>
<evidence type="ECO:0000256" key="7">
    <source>
        <dbReference type="ARBA" id="ARBA00022705"/>
    </source>
</evidence>
<organism evidence="17 18">
    <name type="scientific">Luteolibacter ambystomatis</name>
    <dbReference type="NCBI Taxonomy" id="2824561"/>
    <lineage>
        <taxon>Bacteria</taxon>
        <taxon>Pseudomonadati</taxon>
        <taxon>Verrucomicrobiota</taxon>
        <taxon>Verrucomicrobiia</taxon>
        <taxon>Verrucomicrobiales</taxon>
        <taxon>Verrucomicrobiaceae</taxon>
        <taxon>Luteolibacter</taxon>
    </lineage>
</organism>
<dbReference type="Pfam" id="PF00817">
    <property type="entry name" value="IMS"/>
    <property type="match status" value="1"/>
</dbReference>
<feature type="site" description="Substrate discrimination" evidence="15">
    <location>
        <position position="13"/>
    </location>
</feature>
<evidence type="ECO:0000256" key="3">
    <source>
        <dbReference type="ARBA" id="ARBA00022457"/>
    </source>
</evidence>
<dbReference type="Proteomes" id="UP000676169">
    <property type="component" value="Chromosome"/>
</dbReference>
<dbReference type="GO" id="GO:0006261">
    <property type="term" value="P:DNA-templated DNA replication"/>
    <property type="evidence" value="ECO:0007669"/>
    <property type="project" value="UniProtKB-UniRule"/>
</dbReference>
<reference evidence="17" key="1">
    <citation type="submission" date="2021-04" db="EMBL/GenBank/DDBJ databases">
        <title>Luteolibacter sp. 32A isolated from the skin of an Anderson's salamander (Ambystoma andersonii).</title>
        <authorList>
            <person name="Spergser J."/>
            <person name="Busse H.-J."/>
        </authorList>
    </citation>
    <scope>NUCLEOTIDE SEQUENCE</scope>
    <source>
        <strain evidence="17">32A</strain>
    </source>
</reference>
<dbReference type="KEGG" id="lamb:KBB96_02125"/>
<dbReference type="GO" id="GO:0003684">
    <property type="term" value="F:damaged DNA binding"/>
    <property type="evidence" value="ECO:0007669"/>
    <property type="project" value="InterPro"/>
</dbReference>
<sequence length="348" mass="39167">MRKIIHIDMDCFYAAIEERENPALRGRPLAVGGSRRRGVLTTANYEARKYGCRSAMPVFKALELCPHLILVPVRFDLYRAESARIRAIFGRFTDAIEPLSLDEAYLDVSHLQSDGSVIAREIRTQIREETGLTASAGIAPNKMVAKIASDWNKPDGQFQVTEKEVDAFVAALPVGRLWGVGRRGREELATFGVETCADLRKFDRIELAKRFGKWGLELWNLCRGIDDRPVRPDRTRKSIGSEETFSENVLTAQAALPPMRALLEGLKEDLSRHHSDRVVKGLVVKLKFSDFTRTTAERAHPRIDEEIFEELLMEAWKRGGGKPVRLIGVALRFEDPDAAEQMEFFGGG</sequence>
<evidence type="ECO:0000256" key="14">
    <source>
        <dbReference type="ARBA" id="ARBA00049244"/>
    </source>
</evidence>
<keyword evidence="9 15" id="KW-0227">DNA damage</keyword>
<dbReference type="CDD" id="cd03586">
    <property type="entry name" value="PolY_Pol_IV_kappa"/>
    <property type="match status" value="1"/>
</dbReference>
<keyword evidence="3 15" id="KW-0515">Mutator protein</keyword>
<accession>A0A975J0D3</accession>
<evidence type="ECO:0000259" key="16">
    <source>
        <dbReference type="PROSITE" id="PS50173"/>
    </source>
</evidence>
<protein>
    <recommendedName>
        <fullName evidence="15">DNA polymerase IV</fullName>
        <shortName evidence="15">Pol IV</shortName>
        <ecNumber evidence="15">2.7.7.7</ecNumber>
    </recommendedName>
</protein>
<dbReference type="GO" id="GO:0003887">
    <property type="term" value="F:DNA-directed DNA polymerase activity"/>
    <property type="evidence" value="ECO:0007669"/>
    <property type="project" value="UniProtKB-UniRule"/>
</dbReference>
<evidence type="ECO:0000256" key="15">
    <source>
        <dbReference type="HAMAP-Rule" id="MF_01113"/>
    </source>
</evidence>
<evidence type="ECO:0000256" key="1">
    <source>
        <dbReference type="ARBA" id="ARBA00004496"/>
    </source>
</evidence>
<dbReference type="Gene3D" id="3.30.1490.100">
    <property type="entry name" value="DNA polymerase, Y-family, little finger domain"/>
    <property type="match status" value="1"/>
</dbReference>
<keyword evidence="18" id="KW-1185">Reference proteome</keyword>
<comment type="function">
    <text evidence="15">Poorly processive, error-prone DNA polymerase involved in untargeted mutagenesis. Copies undamaged DNA at stalled replication forks, which arise in vivo from mismatched or misaligned primer ends. These misaligned primers can be extended by PolIV. Exhibits no 3'-5' exonuclease (proofreading) activity. May be involved in translesional synthesis, in conjunction with the beta clamp from PolIII.</text>
</comment>
<dbReference type="SUPFAM" id="SSF100879">
    <property type="entry name" value="Lesion bypass DNA polymerase (Y-family), little finger domain"/>
    <property type="match status" value="1"/>
</dbReference>
<evidence type="ECO:0000256" key="5">
    <source>
        <dbReference type="ARBA" id="ARBA00022679"/>
    </source>
</evidence>
<evidence type="ECO:0000256" key="2">
    <source>
        <dbReference type="ARBA" id="ARBA00010945"/>
    </source>
</evidence>
<gene>
    <name evidence="15 17" type="primary">dinB</name>
    <name evidence="17" type="ORF">KBB96_02125</name>
</gene>
<dbReference type="FunFam" id="3.40.1170.60:FF:000001">
    <property type="entry name" value="DNA polymerase IV"/>
    <property type="match status" value="1"/>
</dbReference>
<dbReference type="Gene3D" id="3.40.1170.60">
    <property type="match status" value="1"/>
</dbReference>